<feature type="region of interest" description="Disordered" evidence="2">
    <location>
        <begin position="152"/>
        <end position="174"/>
    </location>
</feature>
<evidence type="ECO:0000313" key="3">
    <source>
        <dbReference type="EMBL" id="CAK9032739.1"/>
    </source>
</evidence>
<keyword evidence="1" id="KW-0175">Coiled coil</keyword>
<feature type="coiled-coil region" evidence="1">
    <location>
        <begin position="5"/>
        <end position="32"/>
    </location>
</feature>
<name>A0ABP0L3E9_9DINO</name>
<accession>A0ABP0L3E9</accession>
<evidence type="ECO:0000256" key="1">
    <source>
        <dbReference type="SAM" id="Coils"/>
    </source>
</evidence>
<organism evidence="3 4">
    <name type="scientific">Durusdinium trenchii</name>
    <dbReference type="NCBI Taxonomy" id="1381693"/>
    <lineage>
        <taxon>Eukaryota</taxon>
        <taxon>Sar</taxon>
        <taxon>Alveolata</taxon>
        <taxon>Dinophyceae</taxon>
        <taxon>Suessiales</taxon>
        <taxon>Symbiodiniaceae</taxon>
        <taxon>Durusdinium</taxon>
    </lineage>
</organism>
<keyword evidence="4" id="KW-1185">Reference proteome</keyword>
<evidence type="ECO:0000313" key="4">
    <source>
        <dbReference type="Proteomes" id="UP001642484"/>
    </source>
</evidence>
<protein>
    <submittedName>
        <fullName evidence="3">Uncharacterized protein</fullName>
    </submittedName>
</protein>
<evidence type="ECO:0000256" key="2">
    <source>
        <dbReference type="SAM" id="MobiDB-lite"/>
    </source>
</evidence>
<dbReference type="Proteomes" id="UP001642484">
    <property type="component" value="Unassembled WGS sequence"/>
</dbReference>
<reference evidence="3 4" key="1">
    <citation type="submission" date="2024-02" db="EMBL/GenBank/DDBJ databases">
        <authorList>
            <person name="Chen Y."/>
            <person name="Shah S."/>
            <person name="Dougan E. K."/>
            <person name="Thang M."/>
            <person name="Chan C."/>
        </authorList>
    </citation>
    <scope>NUCLEOTIDE SEQUENCE [LARGE SCALE GENOMIC DNA]</scope>
</reference>
<proteinExistence type="predicted"/>
<dbReference type="EMBL" id="CAXAMN010010780">
    <property type="protein sequence ID" value="CAK9032739.1"/>
    <property type="molecule type" value="Genomic_DNA"/>
</dbReference>
<feature type="compositionally biased region" description="Pro residues" evidence="2">
    <location>
        <begin position="483"/>
        <end position="492"/>
    </location>
</feature>
<gene>
    <name evidence="3" type="ORF">CCMP2556_LOCUS18787</name>
</gene>
<feature type="region of interest" description="Disordered" evidence="2">
    <location>
        <begin position="470"/>
        <end position="496"/>
    </location>
</feature>
<feature type="compositionally biased region" description="Basic and acidic residues" evidence="2">
    <location>
        <begin position="158"/>
        <end position="172"/>
    </location>
</feature>
<sequence>MTEQIARNTDKLNKANRVLESQERKLAAALRVFMYRRPVHFRQMFLALFRKYLSFLTQMGKESEKTLELIKADLHVGCQAQIVGLQKSIELNGQLATVVDEEEGGARLLVELQDGQQKSVRIENLCPADALRLESPASGSVAALAAAPAADVAASTEESPRRGEGGRLRLDPPRVPCSGGEVEVEVENLAGSISEVLVNGARCQILQSFPRDGRCVAQIEVPAISDDEVGGACDVEVRSASWHRHVVREPALNYFPLMSFIAWGPNIDATSSRPGRPSDVATRRKGLISAVAVTSELKPLPVAPAGDSGHSQRFYFEVEVESLAEKRTNRTLALGFVWQLPHAILLGPESLKRPASLWTPDGQMPEQALQLPRSFVLGGDPPKAYLAGREVAKLSWRPLLEVALKNTLGVFLEMQTDRLIISIFQDGELKCTNEAPVPEDWKWPSLGSPHGLLDVAGTVTALKLRHGAEPPVDAVSEGDEPPEPSPLGPPGGPSVDEKLMREAGLVQWGGGMMWAQL</sequence>
<comment type="caution">
    <text evidence="3">The sequence shown here is derived from an EMBL/GenBank/DDBJ whole genome shotgun (WGS) entry which is preliminary data.</text>
</comment>